<dbReference type="AlphaFoldDB" id="A0A1I7IM67"/>
<name>A0A1I7IM67_9BURK</name>
<evidence type="ECO:0000313" key="2">
    <source>
        <dbReference type="Proteomes" id="UP000183656"/>
    </source>
</evidence>
<sequence length="250" mass="27900">MARTATAHALVLRSRPMHPLPVIHTMYWDNIPADILEQQRAVFAHLDLPLQQERAHQQPHGRWMTEVLERHSSDDVVIFCDIDAFPLHRQACLGAIAQAQAGALFGLAQFSNHKPGTQVYAGPMFMALRKGLWEALGKPDLQTSKQHDAAEVLSALARERGIALAMPAPTATLIPKWALGHEGVFGIGTFYGQRDFFHLFESRKPAYGALLAAVAADVTQDRPLNFAHYLALAQRLGDDPPAPRRRWWRL</sequence>
<organism evidence="1 2">
    <name type="scientific">Paenacidovorax caeni</name>
    <dbReference type="NCBI Taxonomy" id="343013"/>
    <lineage>
        <taxon>Bacteria</taxon>
        <taxon>Pseudomonadati</taxon>
        <taxon>Pseudomonadota</taxon>
        <taxon>Betaproteobacteria</taxon>
        <taxon>Burkholderiales</taxon>
        <taxon>Comamonadaceae</taxon>
        <taxon>Paenacidovorax</taxon>
    </lineage>
</organism>
<keyword evidence="2" id="KW-1185">Reference proteome</keyword>
<evidence type="ECO:0000313" key="1">
    <source>
        <dbReference type="EMBL" id="SFU74006.1"/>
    </source>
</evidence>
<dbReference type="EMBL" id="FPBX01000017">
    <property type="protein sequence ID" value="SFU74006.1"/>
    <property type="molecule type" value="Genomic_DNA"/>
</dbReference>
<dbReference type="Proteomes" id="UP000183656">
    <property type="component" value="Unassembled WGS sequence"/>
</dbReference>
<proteinExistence type="predicted"/>
<dbReference type="STRING" id="343013.SAMN04489707_101759"/>
<protein>
    <submittedName>
        <fullName evidence="1">Uncharacterized protein</fullName>
    </submittedName>
</protein>
<gene>
    <name evidence="1" type="ORF">SAMN04489707_101759</name>
</gene>
<reference evidence="1 2" key="1">
    <citation type="submission" date="2016-10" db="EMBL/GenBank/DDBJ databases">
        <authorList>
            <person name="de Groot N.N."/>
        </authorList>
    </citation>
    <scope>NUCLEOTIDE SEQUENCE [LARGE SCALE GENOMIC DNA]</scope>
    <source>
        <strain evidence="1 2">R-24608</strain>
    </source>
</reference>
<accession>A0A1I7IM67</accession>